<dbReference type="GeneID" id="94175381"/>
<keyword evidence="3" id="KW-1185">Reference proteome</keyword>
<comment type="caution">
    <text evidence="2">The sequence shown here is derived from an EMBL/GenBank/DDBJ whole genome shotgun (WGS) entry which is preliminary data.</text>
</comment>
<gene>
    <name evidence="2" type="ORF">CUR178_08241</name>
</gene>
<dbReference type="OrthoDB" id="273751at2759"/>
<accession>A0A836KUS3</accession>
<evidence type="ECO:0000313" key="3">
    <source>
        <dbReference type="Proteomes" id="UP000674179"/>
    </source>
</evidence>
<evidence type="ECO:0000256" key="1">
    <source>
        <dbReference type="SAM" id="MobiDB-lite"/>
    </source>
</evidence>
<dbReference type="AlphaFoldDB" id="A0A836KUS3"/>
<protein>
    <submittedName>
        <fullName evidence="2">Uncharacterized protein</fullName>
    </submittedName>
</protein>
<dbReference type="EMBL" id="JAFHKP010000012">
    <property type="protein sequence ID" value="KAG5483575.1"/>
    <property type="molecule type" value="Genomic_DNA"/>
</dbReference>
<dbReference type="KEGG" id="lenr:94175381"/>
<name>A0A836KUS3_LEIEN</name>
<reference evidence="2 3" key="1">
    <citation type="submission" date="2021-02" db="EMBL/GenBank/DDBJ databases">
        <title>Leishmania (Mundinia) enrietti genome sequencing and assembly.</title>
        <authorList>
            <person name="Almutairi H."/>
            <person name="Gatherer D."/>
        </authorList>
    </citation>
    <scope>NUCLEOTIDE SEQUENCE [LARGE SCALE GENOMIC DNA]</scope>
    <source>
        <strain evidence="2">CUR178</strain>
    </source>
</reference>
<evidence type="ECO:0000313" key="2">
    <source>
        <dbReference type="EMBL" id="KAG5483575.1"/>
    </source>
</evidence>
<dbReference type="Proteomes" id="UP000674179">
    <property type="component" value="Chromosome 12"/>
</dbReference>
<sequence length="252" mass="26561">MVPTTPQPSASRRQQAEEDGSAPAARALRAKEETVRQDAAELMLADGDFVLVLRDKKRETAVHIARRGRASTGARPMPREEAAVNQPVPCNTVGSESCGAGTLTGTAPSVAPFIGEAARAPTVAQRRGMPSSASAAAATARWRVAGSVVEQRLPPAALTGAAALVLHLVFVLLPLTEMVADCASAQNMSIPSSGRSSSGCLVCIPLQCAVTLVSVVWGLWIVELERHPSSTRFSNHHYCRECDKVSYRLPGG</sequence>
<dbReference type="RefSeq" id="XP_067694792.1">
    <property type="nucleotide sequence ID" value="XM_067839871.1"/>
</dbReference>
<organism evidence="2 3">
    <name type="scientific">Leishmania enriettii</name>
    <dbReference type="NCBI Taxonomy" id="5663"/>
    <lineage>
        <taxon>Eukaryota</taxon>
        <taxon>Discoba</taxon>
        <taxon>Euglenozoa</taxon>
        <taxon>Kinetoplastea</taxon>
        <taxon>Metakinetoplastina</taxon>
        <taxon>Trypanosomatida</taxon>
        <taxon>Trypanosomatidae</taxon>
        <taxon>Leishmaniinae</taxon>
        <taxon>Leishmania</taxon>
    </lineage>
</organism>
<feature type="region of interest" description="Disordered" evidence="1">
    <location>
        <begin position="1"/>
        <end position="32"/>
    </location>
</feature>
<proteinExistence type="predicted"/>